<evidence type="ECO:0000313" key="1">
    <source>
        <dbReference type="EMBL" id="KAA2366105.1"/>
    </source>
</evidence>
<protein>
    <recommendedName>
        <fullName evidence="3">Amidohydrolase</fullName>
    </recommendedName>
</protein>
<organism evidence="1 2">
    <name type="scientific">Alistipes shahii</name>
    <dbReference type="NCBI Taxonomy" id="328814"/>
    <lineage>
        <taxon>Bacteria</taxon>
        <taxon>Pseudomonadati</taxon>
        <taxon>Bacteroidota</taxon>
        <taxon>Bacteroidia</taxon>
        <taxon>Bacteroidales</taxon>
        <taxon>Rikenellaceae</taxon>
        <taxon>Alistipes</taxon>
    </lineage>
</organism>
<dbReference type="RefSeq" id="WP_149887834.1">
    <property type="nucleotide sequence ID" value="NZ_DBFBVY010000081.1"/>
</dbReference>
<comment type="caution">
    <text evidence="1">The sequence shown here is derived from an EMBL/GenBank/DDBJ whole genome shotgun (WGS) entry which is preliminary data.</text>
</comment>
<dbReference type="EMBL" id="VVXK01000028">
    <property type="protein sequence ID" value="KAA2366105.1"/>
    <property type="molecule type" value="Genomic_DNA"/>
</dbReference>
<name>A0A5B3FY00_9BACT</name>
<proteinExistence type="predicted"/>
<reference evidence="1 2" key="1">
    <citation type="journal article" date="2019" name="Nat. Med.">
        <title>A library of human gut bacterial isolates paired with longitudinal multiomics data enables mechanistic microbiome research.</title>
        <authorList>
            <person name="Poyet M."/>
            <person name="Groussin M."/>
            <person name="Gibbons S.M."/>
            <person name="Avila-Pacheco J."/>
            <person name="Jiang X."/>
            <person name="Kearney S.M."/>
            <person name="Perrotta A.R."/>
            <person name="Berdy B."/>
            <person name="Zhao S."/>
            <person name="Lieberman T.D."/>
            <person name="Swanson P.K."/>
            <person name="Smith M."/>
            <person name="Roesemann S."/>
            <person name="Alexander J.E."/>
            <person name="Rich S.A."/>
            <person name="Livny J."/>
            <person name="Vlamakis H."/>
            <person name="Clish C."/>
            <person name="Bullock K."/>
            <person name="Deik A."/>
            <person name="Scott J."/>
            <person name="Pierce K.A."/>
            <person name="Xavier R.J."/>
            <person name="Alm E.J."/>
        </authorList>
    </citation>
    <scope>NUCLEOTIDE SEQUENCE [LARGE SCALE GENOMIC DNA]</scope>
    <source>
        <strain evidence="1 2">BIOML-A2</strain>
    </source>
</reference>
<evidence type="ECO:0000313" key="2">
    <source>
        <dbReference type="Proteomes" id="UP000323567"/>
    </source>
</evidence>
<evidence type="ECO:0008006" key="3">
    <source>
        <dbReference type="Google" id="ProtNLM"/>
    </source>
</evidence>
<dbReference type="Proteomes" id="UP000323567">
    <property type="component" value="Unassembled WGS sequence"/>
</dbReference>
<gene>
    <name evidence="1" type="ORF">F2Y13_13915</name>
</gene>
<accession>A0A5B3FY00</accession>
<sequence>MIDLQKHIWEGWTVGDFVERLTPELDHIMSGCSWRRPFTTKQELAMWCRENQPYYKKHIPGVVAYFARRYRLR</sequence>
<dbReference type="AlphaFoldDB" id="A0A5B3FY00"/>